<gene>
    <name evidence="1" type="ORF">M407DRAFT_246821</name>
</gene>
<dbReference type="AlphaFoldDB" id="A0A0C3Q3J2"/>
<accession>A0A0C3Q3J2</accession>
<dbReference type="Proteomes" id="UP000054248">
    <property type="component" value="Unassembled WGS sequence"/>
</dbReference>
<organism evidence="1 2">
    <name type="scientific">Tulasnella calospora MUT 4182</name>
    <dbReference type="NCBI Taxonomy" id="1051891"/>
    <lineage>
        <taxon>Eukaryota</taxon>
        <taxon>Fungi</taxon>
        <taxon>Dikarya</taxon>
        <taxon>Basidiomycota</taxon>
        <taxon>Agaricomycotina</taxon>
        <taxon>Agaricomycetes</taxon>
        <taxon>Cantharellales</taxon>
        <taxon>Tulasnellaceae</taxon>
        <taxon>Tulasnella</taxon>
    </lineage>
</organism>
<reference evidence="1 2" key="1">
    <citation type="submission" date="2014-04" db="EMBL/GenBank/DDBJ databases">
        <authorList>
            <consortium name="DOE Joint Genome Institute"/>
            <person name="Kuo A."/>
            <person name="Girlanda M."/>
            <person name="Perotto S."/>
            <person name="Kohler A."/>
            <person name="Nagy L.G."/>
            <person name="Floudas D."/>
            <person name="Copeland A."/>
            <person name="Barry K.W."/>
            <person name="Cichocki N."/>
            <person name="Veneault-Fourrey C."/>
            <person name="LaButti K."/>
            <person name="Lindquist E.A."/>
            <person name="Lipzen A."/>
            <person name="Lundell T."/>
            <person name="Morin E."/>
            <person name="Murat C."/>
            <person name="Sun H."/>
            <person name="Tunlid A."/>
            <person name="Henrissat B."/>
            <person name="Grigoriev I.V."/>
            <person name="Hibbett D.S."/>
            <person name="Martin F."/>
            <person name="Nordberg H.P."/>
            <person name="Cantor M.N."/>
            <person name="Hua S.X."/>
        </authorList>
    </citation>
    <scope>NUCLEOTIDE SEQUENCE [LARGE SCALE GENOMIC DNA]</scope>
    <source>
        <strain evidence="1 2">MUT 4182</strain>
    </source>
</reference>
<dbReference type="HOGENOM" id="CLU_2628782_0_0_1"/>
<protein>
    <submittedName>
        <fullName evidence="1">Uncharacterized protein</fullName>
    </submittedName>
</protein>
<evidence type="ECO:0000313" key="1">
    <source>
        <dbReference type="EMBL" id="KIO17194.1"/>
    </source>
</evidence>
<reference evidence="2" key="2">
    <citation type="submission" date="2015-01" db="EMBL/GenBank/DDBJ databases">
        <title>Evolutionary Origins and Diversification of the Mycorrhizal Mutualists.</title>
        <authorList>
            <consortium name="DOE Joint Genome Institute"/>
            <consortium name="Mycorrhizal Genomics Consortium"/>
            <person name="Kohler A."/>
            <person name="Kuo A."/>
            <person name="Nagy L.G."/>
            <person name="Floudas D."/>
            <person name="Copeland A."/>
            <person name="Barry K.W."/>
            <person name="Cichocki N."/>
            <person name="Veneault-Fourrey C."/>
            <person name="LaButti K."/>
            <person name="Lindquist E.A."/>
            <person name="Lipzen A."/>
            <person name="Lundell T."/>
            <person name="Morin E."/>
            <person name="Murat C."/>
            <person name="Riley R."/>
            <person name="Ohm R."/>
            <person name="Sun H."/>
            <person name="Tunlid A."/>
            <person name="Henrissat B."/>
            <person name="Grigoriev I.V."/>
            <person name="Hibbett D.S."/>
            <person name="Martin F."/>
        </authorList>
    </citation>
    <scope>NUCLEOTIDE SEQUENCE [LARGE SCALE GENOMIC DNA]</scope>
    <source>
        <strain evidence="2">MUT 4182</strain>
    </source>
</reference>
<dbReference type="EMBL" id="KN823417">
    <property type="protein sequence ID" value="KIO17194.1"/>
    <property type="molecule type" value="Genomic_DNA"/>
</dbReference>
<evidence type="ECO:0000313" key="2">
    <source>
        <dbReference type="Proteomes" id="UP000054248"/>
    </source>
</evidence>
<name>A0A0C3Q3J2_9AGAM</name>
<proteinExistence type="predicted"/>
<feature type="non-terminal residue" evidence="1">
    <location>
        <position position="78"/>
    </location>
</feature>
<keyword evidence="2" id="KW-1185">Reference proteome</keyword>
<sequence length="78" mass="9096">MYLSRYRRFVGPDVRNLFQQDLQDRVRKRNTWFSCTRDVMFVDLQGELFSRFLRSSSVAILTEVIPVVPGSPSETLPA</sequence>